<organism evidence="14 15">
    <name type="scientific">Latimeria chalumnae</name>
    <name type="common">Coelacanth</name>
    <dbReference type="NCBI Taxonomy" id="7897"/>
    <lineage>
        <taxon>Eukaryota</taxon>
        <taxon>Metazoa</taxon>
        <taxon>Chordata</taxon>
        <taxon>Craniata</taxon>
        <taxon>Vertebrata</taxon>
        <taxon>Euteleostomi</taxon>
        <taxon>Coelacanthiformes</taxon>
        <taxon>Coelacanthidae</taxon>
        <taxon>Latimeria</taxon>
    </lineage>
</organism>
<dbReference type="GO" id="GO:1904888">
    <property type="term" value="P:cranial skeletal system development"/>
    <property type="evidence" value="ECO:0007669"/>
    <property type="project" value="Ensembl"/>
</dbReference>
<dbReference type="Pfam" id="PF00876">
    <property type="entry name" value="Innexin"/>
    <property type="match status" value="1"/>
</dbReference>
<evidence type="ECO:0000313" key="14">
    <source>
        <dbReference type="Ensembl" id="ENSLACP00000010289.1"/>
    </source>
</evidence>
<gene>
    <name evidence="14" type="primary">PANX3</name>
    <name evidence="13" type="synonym">PANX</name>
</gene>
<keyword evidence="15" id="KW-1185">Reference proteome</keyword>
<comment type="similarity">
    <text evidence="13">Belongs to the pannexin family.</text>
</comment>
<protein>
    <recommendedName>
        <fullName evidence="13">Pannexin</fullName>
    </recommendedName>
</protein>
<feature type="transmembrane region" description="Helical" evidence="13">
    <location>
        <begin position="213"/>
        <end position="235"/>
    </location>
</feature>
<keyword evidence="10 12" id="KW-0325">Glycoprotein</keyword>
<dbReference type="eggNOG" id="ENOG502QRDI">
    <property type="taxonomic scope" value="Eukaryota"/>
</dbReference>
<dbReference type="GO" id="GO:0032732">
    <property type="term" value="P:positive regulation of interleukin-1 production"/>
    <property type="evidence" value="ECO:0007669"/>
    <property type="project" value="InterPro"/>
</dbReference>
<dbReference type="GO" id="GO:0005886">
    <property type="term" value="C:plasma membrane"/>
    <property type="evidence" value="ECO:0007669"/>
    <property type="project" value="UniProtKB-SubCell"/>
</dbReference>
<dbReference type="InParanoid" id="H3AKW8"/>
<keyword evidence="11 13" id="KW-0407">Ion channel</keyword>
<evidence type="ECO:0000256" key="1">
    <source>
        <dbReference type="ARBA" id="ARBA00004477"/>
    </source>
</evidence>
<dbReference type="PROSITE" id="PS51013">
    <property type="entry name" value="PANNEXIN"/>
    <property type="match status" value="1"/>
</dbReference>
<dbReference type="Proteomes" id="UP000008672">
    <property type="component" value="Unassembled WGS sequence"/>
</dbReference>
<dbReference type="AlphaFoldDB" id="H3AKW8"/>
<comment type="subcellular location">
    <subcellularLocation>
        <location evidence="2 13">Cell membrane</location>
        <topology evidence="2 13">Multi-pass membrane protein</topology>
    </subcellularLocation>
    <subcellularLocation>
        <location evidence="1">Endoplasmic reticulum membrane</location>
        <topology evidence="1">Multi-pass membrane protein</topology>
    </subcellularLocation>
</comment>
<evidence type="ECO:0000256" key="3">
    <source>
        <dbReference type="ARBA" id="ARBA00022448"/>
    </source>
</evidence>
<dbReference type="InterPro" id="IPR039099">
    <property type="entry name" value="Pannexin"/>
</dbReference>
<name>H3AKW8_LATCH</name>
<proteinExistence type="inferred from homology"/>
<evidence type="ECO:0000256" key="2">
    <source>
        <dbReference type="ARBA" id="ARBA00004651"/>
    </source>
</evidence>
<accession>H3AKW8</accession>
<evidence type="ECO:0000256" key="4">
    <source>
        <dbReference type="ARBA" id="ARBA00022475"/>
    </source>
</evidence>
<evidence type="ECO:0000256" key="9">
    <source>
        <dbReference type="ARBA" id="ARBA00023136"/>
    </source>
</evidence>
<reference evidence="15" key="1">
    <citation type="submission" date="2011-08" db="EMBL/GenBank/DDBJ databases">
        <title>The draft genome of Latimeria chalumnae.</title>
        <authorList>
            <person name="Di Palma F."/>
            <person name="Alfoldi J."/>
            <person name="Johnson J."/>
            <person name="Berlin A."/>
            <person name="Gnerre S."/>
            <person name="Jaffe D."/>
            <person name="MacCallum I."/>
            <person name="Young S."/>
            <person name="Walker B.J."/>
            <person name="Lander E."/>
            <person name="Lindblad-Toh K."/>
        </authorList>
    </citation>
    <scope>NUCLEOTIDE SEQUENCE [LARGE SCALE GENOMIC DNA]</scope>
    <source>
        <strain evidence="15">Wild caught</strain>
    </source>
</reference>
<dbReference type="GO" id="GO:0007267">
    <property type="term" value="P:cell-cell signaling"/>
    <property type="evidence" value="ECO:0007669"/>
    <property type="project" value="TreeGrafter"/>
</dbReference>
<dbReference type="PANTHER" id="PTHR15759">
    <property type="entry name" value="PANNEXIN"/>
    <property type="match status" value="1"/>
</dbReference>
<keyword evidence="6" id="KW-0256">Endoplasmic reticulum</keyword>
<dbReference type="GeneTree" id="ENSGT00940000153972"/>
<dbReference type="EMBL" id="AFYH01050608">
    <property type="status" value="NOT_ANNOTATED_CDS"/>
    <property type="molecule type" value="Genomic_DNA"/>
</dbReference>
<keyword evidence="7 13" id="KW-1133">Transmembrane helix</keyword>
<keyword evidence="5 13" id="KW-0812">Transmembrane</keyword>
<evidence type="ECO:0000256" key="8">
    <source>
        <dbReference type="ARBA" id="ARBA00023065"/>
    </source>
</evidence>
<dbReference type="InterPro" id="IPR000990">
    <property type="entry name" value="Innexin"/>
</dbReference>
<reference evidence="14" key="3">
    <citation type="submission" date="2025-09" db="UniProtKB">
        <authorList>
            <consortium name="Ensembl"/>
        </authorList>
    </citation>
    <scope>IDENTIFICATION</scope>
</reference>
<evidence type="ECO:0000313" key="15">
    <source>
        <dbReference type="Proteomes" id="UP000008672"/>
    </source>
</evidence>
<dbReference type="GO" id="GO:0034220">
    <property type="term" value="P:monoatomic ion transmembrane transport"/>
    <property type="evidence" value="ECO:0007669"/>
    <property type="project" value="UniProtKB-KW"/>
</dbReference>
<evidence type="ECO:0000256" key="6">
    <source>
        <dbReference type="ARBA" id="ARBA00022824"/>
    </source>
</evidence>
<dbReference type="PANTHER" id="PTHR15759:SF3">
    <property type="entry name" value="PANNEXIN-3"/>
    <property type="match status" value="1"/>
</dbReference>
<dbReference type="Ensembl" id="ENSLACT00000010367.1">
    <property type="protein sequence ID" value="ENSLACP00000010289.1"/>
    <property type="gene ID" value="ENSLACG00000009063.1"/>
</dbReference>
<dbReference type="EMBL" id="AFYH01050609">
    <property type="status" value="NOT_ANNOTATED_CDS"/>
    <property type="molecule type" value="Genomic_DNA"/>
</dbReference>
<dbReference type="GO" id="GO:0006812">
    <property type="term" value="P:monoatomic cation transport"/>
    <property type="evidence" value="ECO:0007669"/>
    <property type="project" value="InterPro"/>
</dbReference>
<evidence type="ECO:0000256" key="5">
    <source>
        <dbReference type="ARBA" id="ARBA00022692"/>
    </source>
</evidence>
<evidence type="ECO:0000256" key="13">
    <source>
        <dbReference type="RuleBase" id="RU010713"/>
    </source>
</evidence>
<feature type="transmembrane region" description="Helical" evidence="13">
    <location>
        <begin position="108"/>
        <end position="127"/>
    </location>
</feature>
<dbReference type="HOGENOM" id="CLU_050054_1_0_1"/>
<keyword evidence="9 13" id="KW-0472">Membrane</keyword>
<keyword evidence="8 13" id="KW-0406">Ion transport</keyword>
<dbReference type="GO" id="GO:0005789">
    <property type="term" value="C:endoplasmic reticulum membrane"/>
    <property type="evidence" value="ECO:0007669"/>
    <property type="project" value="UniProtKB-SubCell"/>
</dbReference>
<keyword evidence="4" id="KW-1003">Cell membrane</keyword>
<comment type="function">
    <text evidence="13">Structural component of the gap junctions and the hemichannels.</text>
</comment>
<feature type="transmembrane region" description="Helical" evidence="13">
    <location>
        <begin position="266"/>
        <end position="291"/>
    </location>
</feature>
<evidence type="ECO:0000256" key="12">
    <source>
        <dbReference type="PIRSR" id="PIRSR600990-52"/>
    </source>
</evidence>
<evidence type="ECO:0000256" key="7">
    <source>
        <dbReference type="ARBA" id="ARBA00022989"/>
    </source>
</evidence>
<comment type="caution">
    <text evidence="13">Lacks conserved residue(s) required for the propagation of feature annotation.</text>
</comment>
<dbReference type="EMBL" id="AFYH01050607">
    <property type="status" value="NOT_ANNOTATED_CDS"/>
    <property type="molecule type" value="Genomic_DNA"/>
</dbReference>
<dbReference type="GO" id="GO:0005921">
    <property type="term" value="C:gap junction"/>
    <property type="evidence" value="ECO:0007669"/>
    <property type="project" value="UniProtKB-UniRule"/>
</dbReference>
<dbReference type="GO" id="GO:0022829">
    <property type="term" value="F:wide pore channel activity"/>
    <property type="evidence" value="ECO:0007669"/>
    <property type="project" value="TreeGrafter"/>
</dbReference>
<dbReference type="OMA" id="GQDKMKS"/>
<dbReference type="FunCoup" id="H3AKW8">
    <property type="interactions" value="44"/>
</dbReference>
<sequence>MSIARTAAEYMLSDSLVPDTRDSRLKGLCLELPLDRTIKFVSVGLPLLLVSLAFAREITLGIQITCFPPSNFSIKQSGYVDTFCWDSLIHHEFDADGFEEHSLWIHKVFPYLLLLIAVTMYLPAMLWKYIVTPALGSELLFIIDELDKSYNRSIRLSQHILHVKQTCADPLLFRYQLDKARRQRYFEFPLLERYLACKQCSYYLVGMYILRNFLLLIFIAATCLYLVYFHLTVFFQNEFSCYVKTGLLFEDTTIPDFIQCKLTSLVIFQLVSVVNGAIYVLMVPLLLFNLLKLCCWDKRFLYIYEMLPAFDLLSRKMLSCPINDLNVILLFLRANINELKSFGRLSVLCALRDSTSARREIDTVVDMMTVVAGSSKEQDDSANNTAKRPA</sequence>
<dbReference type="GO" id="GO:0001503">
    <property type="term" value="P:ossification"/>
    <property type="evidence" value="ECO:0007669"/>
    <property type="project" value="Ensembl"/>
</dbReference>
<feature type="glycosylation site" description="N-linked (GlcNAc...) asparagine" evidence="12">
    <location>
        <position position="71"/>
    </location>
</feature>
<reference evidence="14" key="2">
    <citation type="submission" date="2025-08" db="UniProtKB">
        <authorList>
            <consortium name="Ensembl"/>
        </authorList>
    </citation>
    <scope>IDENTIFICATION</scope>
</reference>
<evidence type="ECO:0000256" key="10">
    <source>
        <dbReference type="ARBA" id="ARBA00023180"/>
    </source>
</evidence>
<keyword evidence="3 13" id="KW-0813">Transport</keyword>
<evidence type="ECO:0000256" key="11">
    <source>
        <dbReference type="ARBA" id="ARBA00023303"/>
    </source>
</evidence>
<dbReference type="GlyCosmos" id="H3AKW8">
    <property type="glycosylation" value="1 site, No reported glycans"/>
</dbReference>